<reference evidence="7" key="1">
    <citation type="submission" date="2015-12" db="EMBL/GenBank/DDBJ databases">
        <title>De novo transcriptome assembly of four potential Pierce s Disease insect vectors from Arizona vineyards.</title>
        <authorList>
            <person name="Tassone E.E."/>
        </authorList>
    </citation>
    <scope>NUCLEOTIDE SEQUENCE</scope>
</reference>
<evidence type="ECO:0000259" key="5">
    <source>
        <dbReference type="Pfam" id="PF11935"/>
    </source>
</evidence>
<proteinExistence type="predicted"/>
<protein>
    <recommendedName>
        <fullName evidence="8">Symplekin</fullName>
    </recommendedName>
</protein>
<dbReference type="PANTHER" id="PTHR15245">
    <property type="entry name" value="SYMPLEKIN-RELATED"/>
    <property type="match status" value="1"/>
</dbReference>
<dbReference type="InterPro" id="IPR021850">
    <property type="entry name" value="Symplekin/Pta1"/>
</dbReference>
<evidence type="ECO:0000313" key="7">
    <source>
        <dbReference type="EMBL" id="JAS09845.1"/>
    </source>
</evidence>
<dbReference type="Gene3D" id="1.25.10.10">
    <property type="entry name" value="Leucine-rich Repeat Variant"/>
    <property type="match status" value="1"/>
</dbReference>
<evidence type="ECO:0000259" key="6">
    <source>
        <dbReference type="Pfam" id="PF12295"/>
    </source>
</evidence>
<organism evidence="7">
    <name type="scientific">Clastoptera arizonana</name>
    <name type="common">Arizona spittle bug</name>
    <dbReference type="NCBI Taxonomy" id="38151"/>
    <lineage>
        <taxon>Eukaryota</taxon>
        <taxon>Metazoa</taxon>
        <taxon>Ecdysozoa</taxon>
        <taxon>Arthropoda</taxon>
        <taxon>Hexapoda</taxon>
        <taxon>Insecta</taxon>
        <taxon>Pterygota</taxon>
        <taxon>Neoptera</taxon>
        <taxon>Paraneoptera</taxon>
        <taxon>Hemiptera</taxon>
        <taxon>Auchenorrhyncha</taxon>
        <taxon>Cercopoidea</taxon>
        <taxon>Clastopteridae</taxon>
        <taxon>Clastoptera</taxon>
    </lineage>
</organism>
<dbReference type="Pfam" id="PF12295">
    <property type="entry name" value="Symplekin_C"/>
    <property type="match status" value="1"/>
</dbReference>
<dbReference type="PANTHER" id="PTHR15245:SF20">
    <property type="entry name" value="SYMPLEKIN"/>
    <property type="match status" value="1"/>
</dbReference>
<comment type="subcellular location">
    <subcellularLocation>
        <location evidence="1">Nucleus</location>
    </subcellularLocation>
</comment>
<name>A0A1B6C9A1_9HEMI</name>
<evidence type="ECO:0000256" key="1">
    <source>
        <dbReference type="ARBA" id="ARBA00004123"/>
    </source>
</evidence>
<keyword evidence="2" id="KW-0507">mRNA processing</keyword>
<evidence type="ECO:0008006" key="8">
    <source>
        <dbReference type="Google" id="ProtNLM"/>
    </source>
</evidence>
<evidence type="ECO:0000256" key="4">
    <source>
        <dbReference type="SAM" id="MobiDB-lite"/>
    </source>
</evidence>
<dbReference type="GO" id="GO:0005847">
    <property type="term" value="C:mRNA cleavage and polyadenylation specificity factor complex"/>
    <property type="evidence" value="ECO:0007669"/>
    <property type="project" value="TreeGrafter"/>
</dbReference>
<dbReference type="InterPro" id="IPR016024">
    <property type="entry name" value="ARM-type_fold"/>
</dbReference>
<dbReference type="AlphaFoldDB" id="A0A1B6C9A1"/>
<gene>
    <name evidence="7" type="ORF">g.8214</name>
</gene>
<keyword evidence="3" id="KW-0539">Nucleus</keyword>
<dbReference type="EMBL" id="GEDC01027453">
    <property type="protein sequence ID" value="JAS09845.1"/>
    <property type="molecule type" value="Transcribed_RNA"/>
</dbReference>
<feature type="domain" description="Symplekin/Pta1 N-terminal" evidence="5">
    <location>
        <begin position="122"/>
        <end position="342"/>
    </location>
</feature>
<dbReference type="InterPro" id="IPR032460">
    <property type="entry name" value="Symplekin/Pta1_N"/>
</dbReference>
<dbReference type="InterPro" id="IPR011989">
    <property type="entry name" value="ARM-like"/>
</dbReference>
<evidence type="ECO:0000256" key="2">
    <source>
        <dbReference type="ARBA" id="ARBA00022664"/>
    </source>
</evidence>
<dbReference type="SUPFAM" id="SSF48371">
    <property type="entry name" value="ARM repeat"/>
    <property type="match status" value="1"/>
</dbReference>
<dbReference type="Pfam" id="PF11935">
    <property type="entry name" value="SYMPK_PTA1_N"/>
    <property type="match status" value="1"/>
</dbReference>
<feature type="region of interest" description="Disordered" evidence="4">
    <location>
        <begin position="1079"/>
        <end position="1115"/>
    </location>
</feature>
<dbReference type="GO" id="GO:0006397">
    <property type="term" value="P:mRNA processing"/>
    <property type="evidence" value="ECO:0007669"/>
    <property type="project" value="UniProtKB-KW"/>
</dbReference>
<sequence length="1115" mass="124978">MAVNDGKLYHGSTGQFLSDDFNPAGGSAGSHQKIVEWLNEASIMTDTGKKGDLLSCVIETIIHKEPTLLDNFLHEVIAFQTDRNAEIRKLIVKFIEEACKKDCELVPKVLPNLQMLLLDSSAQVQKRVIQAVIQVYRLILQWISKAKVITEDMQAVWNIQSTIKKMIIDMVDNNNDGIRSLVVKFLENLVLLQTYPEPDSQRRGNDFSLEDIPLGLKIARRRKLEEEAVTVFDLMVKFHGSPHISSANLMACMSALTLIAKSRPKFMGKVVAALETLHTNLPPTLTNSQVSSVRKHLKLQLLNLLKHPAVADFTQNISALLTDLGASYQEIAKVYPKPEELRKRLKRGSNSSADFVNKKSRLESANIPSHVNTLSAVTETAIDVTQQYITERLSPELAADLVIQAMAHLPDTMPSLFSATYTPIAKAGTQSQIKHVARLLATQLNAVNLGPGASLAKESTTGTKMEDDDDEEGEDTKRKIPTLITTEGATPVIPPPPILQLLSGKHPKKKLLKLAEITTPLPEATRQRMAILAVQRILKTEKNALAGGVLPLYSKMIATLAATFGPAIRSAIFEYVCEDISKRLNLVLSWLYEEYSYMQGFNRMPPALKPDCKPEFNYNTLLCDLVKTVILRIDLRDRETLLYRLYLEAPLITDDAIEILKELCCTEVVGLTILQELVIRRPPRHLLYLNALLRHSAHEIPQVREVAISCVVVLYERGELQSIIEEYAIFYLGFLRLPKPPEVLFGADRGRPDFSDTWTDEAIKACLYLYLVLLPINQELIHELARVYVQTGADVKRTILRLVEQPVRGMGMHSPELLKLVEVCPKGAETLVTRVIHILTDKAPPSTELVARVRDLYQSRVSDVRFLIPVLNGLTKQEIISALPKLIKLNPIVVKEVFNRLLGTHSEVNHSSPISPTDLLVALHTIDPSKCELKCVIKATSLCFAEKQAYTQEILAIVIQQLMEITPLPTLLMRTVIQSLSLYPWLIGFVMNVLQRLILKQVWRQKKVWEGFIKCCQRTQPQSFQVLLQLPAAQLADVLKTSPDLQQPLLEHVLTFTENQRAHIPQAVMDVLTGSSQPEFQEMNIKTEPQSPPELTIDIKEEPEDISEPAPPGME</sequence>
<accession>A0A1B6C9A1</accession>
<feature type="region of interest" description="Disordered" evidence="4">
    <location>
        <begin position="452"/>
        <end position="477"/>
    </location>
</feature>
<dbReference type="InterPro" id="IPR022075">
    <property type="entry name" value="Symplekin_C"/>
</dbReference>
<feature type="domain" description="Symplekin C-terminal" evidence="6">
    <location>
        <begin position="863"/>
        <end position="1040"/>
    </location>
</feature>
<evidence type="ECO:0000256" key="3">
    <source>
        <dbReference type="ARBA" id="ARBA00023242"/>
    </source>
</evidence>